<evidence type="ECO:0008006" key="4">
    <source>
        <dbReference type="Google" id="ProtNLM"/>
    </source>
</evidence>
<dbReference type="Proteomes" id="UP000774617">
    <property type="component" value="Unassembled WGS sequence"/>
</dbReference>
<dbReference type="InterPro" id="IPR050896">
    <property type="entry name" value="Mito_lipid_metab_GTPase"/>
</dbReference>
<dbReference type="InterPro" id="IPR027417">
    <property type="entry name" value="P-loop_NTPase"/>
</dbReference>
<dbReference type="Gene3D" id="3.40.50.300">
    <property type="entry name" value="P-loop containing nucleotide triphosphate hydrolases"/>
    <property type="match status" value="1"/>
</dbReference>
<dbReference type="SUPFAM" id="SSF52540">
    <property type="entry name" value="P-loop containing nucleoside triphosphate hydrolases"/>
    <property type="match status" value="1"/>
</dbReference>
<protein>
    <recommendedName>
        <fullName evidence="4">Genetic interactor of prohibitins 3, mitochondrial</fullName>
    </recommendedName>
</protein>
<sequence length="684" mass="75406">MHRALRPLRSLGLSRAEIRRIEASVPLFLCPALLDPLPPPARRLQKSIGSLRTLSTSDRRRNALEATRSSAAEQPTDSPSPLVQSLPLSCPGCGAPSQTVDADAAGYYTESRKAVKAYLTPQPLAKASGKDREDYLFMEAVSKLDNSLKEQLGLREEDAVTNDELVHQSPSGPPPPICDRCHNLLNHHAGVPIDHPSIESIEQTIAESPYKHNHIYHVLDAADFPMSLVPNLTRALKLSPLRTQNRRSKHKEYFHGRIAEVSFIITRSDLLAPKKEQVDSLMPYLTEVLRDALGRSGRNVRLGNVRCVSSKRGWWTKEVKEKIWERGGAGWMVGKVNVGKSNLFEVVFPKGRSDSVNMNKLRSAAAKEPLSGQRLHVPASTPEQPQPDQDDDEVPLGDENSLLPPPQKEMTYPVMPVISSLPGTTASPIRVPFGNGRGELIDLPGLERTSIDRHVRPEHRLDLVMRSRVVPERLSVKPGQSLLLGGGLIRITPATRDLVYLMHPFVPLPSHVTSTQKALAMEAGERASGIATVVEEGVGEIMSPAGVFPLRWDVTRQQAGPLTRKDAVALKPEQLPFTVWSTDILIEGVGWVEVVAQTRKSQKIYRNDGEVGSADALGDIVPGATEVPYPEVEVVTPEGKFIGSRRPMNAWLLNKPKQKDSDKRSRPKRSMASVKNQRPKRTAS</sequence>
<dbReference type="EMBL" id="JAGTJR010000004">
    <property type="protein sequence ID" value="KAH7061485.1"/>
    <property type="molecule type" value="Genomic_DNA"/>
</dbReference>
<gene>
    <name evidence="2" type="ORF">B0J12DRAFT_297252</name>
</gene>
<name>A0ABQ8GNZ1_9PEZI</name>
<proteinExistence type="predicted"/>
<evidence type="ECO:0000313" key="2">
    <source>
        <dbReference type="EMBL" id="KAH7061485.1"/>
    </source>
</evidence>
<comment type="caution">
    <text evidence="2">The sequence shown here is derived from an EMBL/GenBank/DDBJ whole genome shotgun (WGS) entry which is preliminary data.</text>
</comment>
<feature type="region of interest" description="Disordered" evidence="1">
    <location>
        <begin position="366"/>
        <end position="410"/>
    </location>
</feature>
<feature type="region of interest" description="Disordered" evidence="1">
    <location>
        <begin position="48"/>
        <end position="87"/>
    </location>
</feature>
<evidence type="ECO:0000256" key="1">
    <source>
        <dbReference type="SAM" id="MobiDB-lite"/>
    </source>
</evidence>
<feature type="region of interest" description="Disordered" evidence="1">
    <location>
        <begin position="646"/>
        <end position="684"/>
    </location>
</feature>
<accession>A0ABQ8GNZ1</accession>
<dbReference type="PANTHER" id="PTHR46434:SF1">
    <property type="entry name" value="GENETIC INTERACTOR OF PROHIBITINS 3, MITOCHONDRIAL"/>
    <property type="match status" value="1"/>
</dbReference>
<reference evidence="2 3" key="1">
    <citation type="journal article" date="2021" name="Nat. Commun.">
        <title>Genetic determinants of endophytism in the Arabidopsis root mycobiome.</title>
        <authorList>
            <person name="Mesny F."/>
            <person name="Miyauchi S."/>
            <person name="Thiergart T."/>
            <person name="Pickel B."/>
            <person name="Atanasova L."/>
            <person name="Karlsson M."/>
            <person name="Huettel B."/>
            <person name="Barry K.W."/>
            <person name="Haridas S."/>
            <person name="Chen C."/>
            <person name="Bauer D."/>
            <person name="Andreopoulos W."/>
            <person name="Pangilinan J."/>
            <person name="LaButti K."/>
            <person name="Riley R."/>
            <person name="Lipzen A."/>
            <person name="Clum A."/>
            <person name="Drula E."/>
            <person name="Henrissat B."/>
            <person name="Kohler A."/>
            <person name="Grigoriev I.V."/>
            <person name="Martin F.M."/>
            <person name="Hacquard S."/>
        </authorList>
    </citation>
    <scope>NUCLEOTIDE SEQUENCE [LARGE SCALE GENOMIC DNA]</scope>
    <source>
        <strain evidence="2 3">MPI-SDFR-AT-0080</strain>
    </source>
</reference>
<feature type="compositionally biased region" description="Polar residues" evidence="1">
    <location>
        <begin position="67"/>
        <end position="77"/>
    </location>
</feature>
<organism evidence="2 3">
    <name type="scientific">Macrophomina phaseolina</name>
    <dbReference type="NCBI Taxonomy" id="35725"/>
    <lineage>
        <taxon>Eukaryota</taxon>
        <taxon>Fungi</taxon>
        <taxon>Dikarya</taxon>
        <taxon>Ascomycota</taxon>
        <taxon>Pezizomycotina</taxon>
        <taxon>Dothideomycetes</taxon>
        <taxon>Dothideomycetes incertae sedis</taxon>
        <taxon>Botryosphaeriales</taxon>
        <taxon>Botryosphaeriaceae</taxon>
        <taxon>Macrophomina</taxon>
    </lineage>
</organism>
<evidence type="ECO:0000313" key="3">
    <source>
        <dbReference type="Proteomes" id="UP000774617"/>
    </source>
</evidence>
<keyword evidence="3" id="KW-1185">Reference proteome</keyword>
<dbReference type="PANTHER" id="PTHR46434">
    <property type="entry name" value="GENETIC INTERACTOR OF PROHIBITINS 3, MITOCHONDRIAL"/>
    <property type="match status" value="1"/>
</dbReference>